<feature type="compositionally biased region" description="Basic and acidic residues" evidence="7">
    <location>
        <begin position="180"/>
        <end position="196"/>
    </location>
</feature>
<dbReference type="OrthoDB" id="9547406at2759"/>
<evidence type="ECO:0000256" key="5">
    <source>
        <dbReference type="ARBA" id="ARBA00022833"/>
    </source>
</evidence>
<feature type="compositionally biased region" description="Low complexity" evidence="7">
    <location>
        <begin position="29"/>
        <end position="39"/>
    </location>
</feature>
<evidence type="ECO:0000259" key="8">
    <source>
        <dbReference type="PROSITE" id="PS51183"/>
    </source>
</evidence>
<keyword evidence="12" id="KW-1185">Reference proteome</keyword>
<comment type="similarity">
    <text evidence="1">Belongs to the JHDM3 histone demethylase family.</text>
</comment>
<dbReference type="SMART" id="SM00558">
    <property type="entry name" value="JmjC"/>
    <property type="match status" value="1"/>
</dbReference>
<dbReference type="GO" id="GO:0051864">
    <property type="term" value="F:histone H3K36 demethylase activity"/>
    <property type="evidence" value="ECO:0007669"/>
    <property type="project" value="TreeGrafter"/>
</dbReference>
<dbReference type="PANTHER" id="PTHR10694:SF7">
    <property type="entry name" value="[HISTONE H3]-TRIMETHYL-L-LYSINE(9) DEMETHYLASE"/>
    <property type="match status" value="1"/>
</dbReference>
<dbReference type="SUPFAM" id="SSF51197">
    <property type="entry name" value="Clavaminate synthase-like"/>
    <property type="match status" value="1"/>
</dbReference>
<dbReference type="InParanoid" id="F8Q2T2"/>
<comment type="catalytic activity">
    <reaction evidence="6">
        <text>N(6),N(6),N(6)-trimethyl-L-lysyl(9)-[histone H3] + 2 2-oxoglutarate + 2 O2 = N(6)-methyl-L-lysyl(9)-[histone H3] + 2 formaldehyde + 2 succinate + 2 CO2</text>
        <dbReference type="Rhea" id="RHEA:60200"/>
        <dbReference type="Rhea" id="RHEA-COMP:15538"/>
        <dbReference type="Rhea" id="RHEA-COMP:15542"/>
        <dbReference type="ChEBI" id="CHEBI:15379"/>
        <dbReference type="ChEBI" id="CHEBI:16526"/>
        <dbReference type="ChEBI" id="CHEBI:16810"/>
        <dbReference type="ChEBI" id="CHEBI:16842"/>
        <dbReference type="ChEBI" id="CHEBI:30031"/>
        <dbReference type="ChEBI" id="CHEBI:61929"/>
        <dbReference type="ChEBI" id="CHEBI:61961"/>
        <dbReference type="EC" id="1.14.11.66"/>
    </reaction>
</comment>
<dbReference type="Pfam" id="PF02375">
    <property type="entry name" value="JmjN"/>
    <property type="match status" value="1"/>
</dbReference>
<dbReference type="PROSITE" id="PS51184">
    <property type="entry name" value="JMJC"/>
    <property type="match status" value="1"/>
</dbReference>
<dbReference type="PANTHER" id="PTHR10694">
    <property type="entry name" value="LYSINE-SPECIFIC DEMETHYLASE"/>
    <property type="match status" value="1"/>
</dbReference>
<organism evidence="12">
    <name type="scientific">Serpula lacrymans var. lacrymans (strain S7.3)</name>
    <name type="common">Dry rot fungus</name>
    <dbReference type="NCBI Taxonomy" id="936435"/>
    <lineage>
        <taxon>Eukaryota</taxon>
        <taxon>Fungi</taxon>
        <taxon>Dikarya</taxon>
        <taxon>Basidiomycota</taxon>
        <taxon>Agaricomycotina</taxon>
        <taxon>Agaricomycetes</taxon>
        <taxon>Agaricomycetidae</taxon>
        <taxon>Boletales</taxon>
        <taxon>Coniophorineae</taxon>
        <taxon>Serpulaceae</taxon>
        <taxon>Serpula</taxon>
    </lineage>
</organism>
<dbReference type="Gene3D" id="2.60.120.650">
    <property type="entry name" value="Cupin"/>
    <property type="match status" value="2"/>
</dbReference>
<dbReference type="PROSITE" id="PS51805">
    <property type="entry name" value="EPHD"/>
    <property type="match status" value="1"/>
</dbReference>
<dbReference type="OMA" id="WNLKCTA"/>
<dbReference type="InterPro" id="IPR013083">
    <property type="entry name" value="Znf_RING/FYVE/PHD"/>
</dbReference>
<feature type="region of interest" description="Disordered" evidence="7">
    <location>
        <begin position="973"/>
        <end position="1010"/>
    </location>
</feature>
<gene>
    <name evidence="11" type="ORF">SERLA73DRAFT_110741</name>
</gene>
<evidence type="ECO:0000313" key="11">
    <source>
        <dbReference type="EMBL" id="EGN97493.1"/>
    </source>
</evidence>
<dbReference type="Pfam" id="PF13771">
    <property type="entry name" value="zf-HC5HC2H"/>
    <property type="match status" value="1"/>
</dbReference>
<dbReference type="STRING" id="936435.F8Q2T2"/>
<dbReference type="GO" id="GO:0005634">
    <property type="term" value="C:nucleus"/>
    <property type="evidence" value="ECO:0007669"/>
    <property type="project" value="TreeGrafter"/>
</dbReference>
<keyword evidence="5" id="KW-0862">Zinc</keyword>
<keyword evidence="4" id="KW-0863">Zinc-finger</keyword>
<keyword evidence="3" id="KW-0479">Metal-binding</keyword>
<name>F8Q2T2_SERL3</name>
<evidence type="ECO:0000256" key="3">
    <source>
        <dbReference type="ARBA" id="ARBA00022723"/>
    </source>
</evidence>
<feature type="compositionally biased region" description="Low complexity" evidence="7">
    <location>
        <begin position="1"/>
        <end position="13"/>
    </location>
</feature>
<dbReference type="InterPro" id="IPR034732">
    <property type="entry name" value="EPHD"/>
</dbReference>
<evidence type="ECO:0000256" key="7">
    <source>
        <dbReference type="SAM" id="MobiDB-lite"/>
    </source>
</evidence>
<dbReference type="EMBL" id="GL945482">
    <property type="protein sequence ID" value="EGN97493.1"/>
    <property type="molecule type" value="Genomic_DNA"/>
</dbReference>
<dbReference type="HOGENOM" id="CLU_001442_1_0_1"/>
<dbReference type="AlphaFoldDB" id="F8Q2T2"/>
<evidence type="ECO:0000259" key="10">
    <source>
        <dbReference type="PROSITE" id="PS51805"/>
    </source>
</evidence>
<feature type="region of interest" description="Disordered" evidence="7">
    <location>
        <begin position="158"/>
        <end position="248"/>
    </location>
</feature>
<dbReference type="GO" id="GO:0140684">
    <property type="term" value="F:histone H3K9me2/H3K9me3 demethylase activity"/>
    <property type="evidence" value="ECO:0007669"/>
    <property type="project" value="UniProtKB-EC"/>
</dbReference>
<feature type="region of interest" description="Disordered" evidence="7">
    <location>
        <begin position="499"/>
        <end position="559"/>
    </location>
</feature>
<feature type="compositionally biased region" description="Basic and acidic residues" evidence="7">
    <location>
        <begin position="499"/>
        <end position="512"/>
    </location>
</feature>
<dbReference type="GO" id="GO:0008270">
    <property type="term" value="F:zinc ion binding"/>
    <property type="evidence" value="ECO:0007669"/>
    <property type="project" value="UniProtKB-KW"/>
</dbReference>
<reference evidence="12" key="1">
    <citation type="journal article" date="2011" name="Science">
        <title>The plant cell wall-decomposing machinery underlies the functional diversity of forest fungi.</title>
        <authorList>
            <person name="Eastwood D.C."/>
            <person name="Floudas D."/>
            <person name="Binder M."/>
            <person name="Majcherczyk A."/>
            <person name="Schneider P."/>
            <person name="Aerts A."/>
            <person name="Asiegbu F.O."/>
            <person name="Baker S.E."/>
            <person name="Barry K."/>
            <person name="Bendiksby M."/>
            <person name="Blumentritt M."/>
            <person name="Coutinho P.M."/>
            <person name="Cullen D."/>
            <person name="de Vries R.P."/>
            <person name="Gathman A."/>
            <person name="Goodell B."/>
            <person name="Henrissat B."/>
            <person name="Ihrmark K."/>
            <person name="Kauserud H."/>
            <person name="Kohler A."/>
            <person name="LaButti K."/>
            <person name="Lapidus A."/>
            <person name="Lavin J.L."/>
            <person name="Lee Y.-H."/>
            <person name="Lindquist E."/>
            <person name="Lilly W."/>
            <person name="Lucas S."/>
            <person name="Morin E."/>
            <person name="Murat C."/>
            <person name="Oguiza J.A."/>
            <person name="Park J."/>
            <person name="Pisabarro A.G."/>
            <person name="Riley R."/>
            <person name="Rosling A."/>
            <person name="Salamov A."/>
            <person name="Schmidt O."/>
            <person name="Schmutz J."/>
            <person name="Skrede I."/>
            <person name="Stenlid J."/>
            <person name="Wiebenga A."/>
            <person name="Xie X."/>
            <person name="Kuees U."/>
            <person name="Hibbett D.S."/>
            <person name="Hoffmeister D."/>
            <person name="Hoegberg N."/>
            <person name="Martin F."/>
            <person name="Grigoriev I.V."/>
            <person name="Watkinson S.C."/>
        </authorList>
    </citation>
    <scope>NUCLEOTIDE SEQUENCE [LARGE SCALE GENOMIC DNA]</scope>
    <source>
        <strain evidence="12">strain S7.3</strain>
    </source>
</reference>
<sequence length="1010" mass="112014">MSASQTPSLTPSRSPSPEPPVQPDHFFGSDASNLSPSPSSDEKPWLDPTDDPLAHRGIPVFKPSMDEFADFEGFMTKIECWGLRSGIVKVIPPKEWTDALPSLKEQLANVKIKSPIEQHMLGRGGLFRQENIEKRRIMSVREWAELCEKDDLRAPGVEDVGLHARSSQPKAKVPKRARKKADTSKAEIANREHEEAQELEPQTNSAQPAEQVDPNVPSTPGVEEPQTEEQQKSKPKRPGQSREVREAHLAERAARDVAFLEAFNPQSDWLPARTSNNDYTPEFCQKLERQYWRNCGLGKPAWYGADTQGSLYTDQTKVWNVAHLPSLLSRILPASSKGLPGVNTPYLYFGMWRATFAWHVEDMDLFSINYIHFGAPKFWYAMPQGRAGALEQTMKGYFPKDISQCPQFLRHKSFLASPTLLAQSSCRPNILVQKAGEFVITFPRGYHAGFNLGFNCAESVNFALDSWLDLGRKAKACHCISDSVRIDVDQLLLDRKAEREAQAKNKDAETAQKRKRAAKRKADGQGSGAQTKRAKTKDGAQGNSPGSSAGPSGHKFSVTLKLGPKPADVEQFPCCLCVSPSQESLLRVHDSPMGRRELPESLISLGPDQWMAHEECARVVPETWVDEIEVGDVREDGTRAKEKVIFGVDAIVKDRWNLKCSACSRTRYKAHGAPIQCTKGKCAKSFHVSCARDGLPTGIVYSVLREVEKEVVLMDSNTSPAAAVLPGDPIQVDLAQVLCDDSNGTPAPRILKVIKKLEVQVLCTQHNPAVAAAKKASKQDKIRNELFALPSMTRIKIRVSAGVFEVSLVRVIEESKSVEVLWDRGVKREFKWGSVVFGQTDEQNIQQKPSEPAPEPEPSQLATTPQVSFPPTSSLPTMSHPTAPPSTVPLTSTFQAPISTHYSAPQHSYGYMSGNWPYQYPVPQHPSATQPSSTQYTPAYAYPSYYHHPASVVSPYSQHNGYSYAPHYRSQLQWQQPYTGPRLNPDNPMLPHEASPPQNEPQPQSMSGPS</sequence>
<dbReference type="Gene3D" id="3.30.40.10">
    <property type="entry name" value="Zinc/RING finger domain, C3HC4 (zinc finger)"/>
    <property type="match status" value="1"/>
</dbReference>
<feature type="domain" description="JmjN" evidence="8">
    <location>
        <begin position="58"/>
        <end position="99"/>
    </location>
</feature>
<dbReference type="eggNOG" id="KOG0958">
    <property type="taxonomic scope" value="Eukaryota"/>
</dbReference>
<evidence type="ECO:0000256" key="2">
    <source>
        <dbReference type="ARBA" id="ARBA00012900"/>
    </source>
</evidence>
<evidence type="ECO:0000313" key="12">
    <source>
        <dbReference type="Proteomes" id="UP000008063"/>
    </source>
</evidence>
<dbReference type="EC" id="1.14.11.66" evidence="2"/>
<feature type="domain" description="PHD-type" evidence="10">
    <location>
        <begin position="580"/>
        <end position="719"/>
    </location>
</feature>
<dbReference type="InterPro" id="IPR003347">
    <property type="entry name" value="JmjC_dom"/>
</dbReference>
<dbReference type="GO" id="GO:0000785">
    <property type="term" value="C:chromatin"/>
    <property type="evidence" value="ECO:0007669"/>
    <property type="project" value="TreeGrafter"/>
</dbReference>
<accession>F8Q2T2</accession>
<feature type="region of interest" description="Disordered" evidence="7">
    <location>
        <begin position="841"/>
        <end position="892"/>
    </location>
</feature>
<proteinExistence type="inferred from homology"/>
<feature type="region of interest" description="Disordered" evidence="7">
    <location>
        <begin position="1"/>
        <end position="57"/>
    </location>
</feature>
<dbReference type="PROSITE" id="PS51183">
    <property type="entry name" value="JMJN"/>
    <property type="match status" value="1"/>
</dbReference>
<dbReference type="SMART" id="SM00545">
    <property type="entry name" value="JmjN"/>
    <property type="match status" value="1"/>
</dbReference>
<evidence type="ECO:0000256" key="6">
    <source>
        <dbReference type="ARBA" id="ARBA00049349"/>
    </source>
</evidence>
<feature type="compositionally biased region" description="Polar residues" evidence="7">
    <location>
        <begin position="1001"/>
        <end position="1010"/>
    </location>
</feature>
<evidence type="ECO:0000256" key="1">
    <source>
        <dbReference type="ARBA" id="ARBA00009711"/>
    </source>
</evidence>
<dbReference type="GO" id="GO:0010468">
    <property type="term" value="P:regulation of gene expression"/>
    <property type="evidence" value="ECO:0007669"/>
    <property type="project" value="TreeGrafter"/>
</dbReference>
<dbReference type="Pfam" id="PF02373">
    <property type="entry name" value="JmjC"/>
    <property type="match status" value="1"/>
</dbReference>
<dbReference type="Proteomes" id="UP000008063">
    <property type="component" value="Unassembled WGS sequence"/>
</dbReference>
<dbReference type="CDD" id="cd15571">
    <property type="entry name" value="ePHD"/>
    <property type="match status" value="1"/>
</dbReference>
<evidence type="ECO:0000259" key="9">
    <source>
        <dbReference type="PROSITE" id="PS51184"/>
    </source>
</evidence>
<feature type="compositionally biased region" description="Low complexity" evidence="7">
    <location>
        <begin position="539"/>
        <end position="553"/>
    </location>
</feature>
<protein>
    <recommendedName>
        <fullName evidence="2">[histone H3]-trimethyl-L-lysine(9) demethylase</fullName>
        <ecNumber evidence="2">1.14.11.66</ecNumber>
    </recommendedName>
</protein>
<feature type="domain" description="JmjC" evidence="9">
    <location>
        <begin position="313"/>
        <end position="479"/>
    </location>
</feature>
<dbReference type="InterPro" id="IPR003349">
    <property type="entry name" value="JmjN"/>
</dbReference>
<feature type="compositionally biased region" description="Polar residues" evidence="7">
    <location>
        <begin position="860"/>
        <end position="880"/>
    </location>
</feature>
<evidence type="ECO:0000256" key="4">
    <source>
        <dbReference type="ARBA" id="ARBA00022771"/>
    </source>
</evidence>